<feature type="compositionally biased region" description="Acidic residues" evidence="2">
    <location>
        <begin position="157"/>
        <end position="176"/>
    </location>
</feature>
<dbReference type="Pfam" id="PF04000">
    <property type="entry name" value="Sas10_Utp3"/>
    <property type="match status" value="1"/>
</dbReference>
<dbReference type="WBParaSite" id="maker-PairedContig_431-snap-gene-0.9-mRNA-1">
    <property type="protein sequence ID" value="maker-PairedContig_431-snap-gene-0.9-mRNA-1"/>
    <property type="gene ID" value="maker-PairedContig_431-snap-gene-0.9"/>
</dbReference>
<organism evidence="3">
    <name type="scientific">Wuchereria bancrofti</name>
    <dbReference type="NCBI Taxonomy" id="6293"/>
    <lineage>
        <taxon>Eukaryota</taxon>
        <taxon>Metazoa</taxon>
        <taxon>Ecdysozoa</taxon>
        <taxon>Nematoda</taxon>
        <taxon>Chromadorea</taxon>
        <taxon>Rhabditida</taxon>
        <taxon>Spirurina</taxon>
        <taxon>Spiruromorpha</taxon>
        <taxon>Filarioidea</taxon>
        <taxon>Onchocercidae</taxon>
        <taxon>Wuchereria</taxon>
    </lineage>
</organism>
<accession>A0A1I8ESQ0</accession>
<dbReference type="PANTHER" id="PTHR13237:SF9">
    <property type="entry name" value="NEUROGUIDIN"/>
    <property type="match status" value="1"/>
</dbReference>
<feature type="region of interest" description="Disordered" evidence="2">
    <location>
        <begin position="152"/>
        <end position="181"/>
    </location>
</feature>
<evidence type="ECO:0000313" key="3">
    <source>
        <dbReference type="WBParaSite" id="maker-PairedContig_431-snap-gene-0.9-mRNA-1"/>
    </source>
</evidence>
<name>A0A1I8ESQ0_WUCBA</name>
<dbReference type="PANTHER" id="PTHR13237">
    <property type="entry name" value="SOMETHING ABOUT SILENCING PROTEIN 10-RELATED"/>
    <property type="match status" value="1"/>
</dbReference>
<sequence>MLEAYNCAILQKELIKLDFGLFSVKFLEMSVDEQKRYASIVADCVKTSTELLNVAKEFYIQLQKEKERDGISFYEVKNRDLLAYTRDLIYLMYQMSIGNSIQGDPAIERLVYLRTVLERMRPIEHRMKSHVEKLILLASNVISSDVKTLRPHPERLEVDDESDELGSENDNNEDAVQETKSKKYVPPKLMAVHYNEDEEEVEERKIKRARRRALQSSLIQDLRAQYSEAPEEFQDDSIVKRKKQEDIEKQKYEEDYLIRLQMTKKEKHNKKIEDRQNILDELLHFGSYMAMKNVEKNGNNMAGSSTGGKRRKIGKNKKFSKKLHHSGTKGKKGKSKSRKK</sequence>
<dbReference type="STRING" id="6293.A0A1I8ESQ0"/>
<dbReference type="AlphaFoldDB" id="A0A1I8ESQ0"/>
<dbReference type="InterPro" id="IPR007146">
    <property type="entry name" value="Sas10/Utp3/C1D"/>
</dbReference>
<feature type="region of interest" description="Disordered" evidence="2">
    <location>
        <begin position="296"/>
        <end position="340"/>
    </location>
</feature>
<dbReference type="GO" id="GO:0032040">
    <property type="term" value="C:small-subunit processome"/>
    <property type="evidence" value="ECO:0007669"/>
    <property type="project" value="TreeGrafter"/>
</dbReference>
<evidence type="ECO:0000256" key="2">
    <source>
        <dbReference type="SAM" id="MobiDB-lite"/>
    </source>
</evidence>
<dbReference type="GO" id="GO:0000462">
    <property type="term" value="P:maturation of SSU-rRNA from tricistronic rRNA transcript (SSU-rRNA, 5.8S rRNA, LSU-rRNA)"/>
    <property type="evidence" value="ECO:0007669"/>
    <property type="project" value="TreeGrafter"/>
</dbReference>
<evidence type="ECO:0008006" key="4">
    <source>
        <dbReference type="Google" id="ProtNLM"/>
    </source>
</evidence>
<protein>
    <recommendedName>
        <fullName evidence="4">Neuroguidin</fullName>
    </recommendedName>
</protein>
<proteinExistence type="inferred from homology"/>
<reference evidence="3" key="1">
    <citation type="submission" date="2016-11" db="UniProtKB">
        <authorList>
            <consortium name="WormBaseParasite"/>
        </authorList>
    </citation>
    <scope>IDENTIFICATION</scope>
    <source>
        <strain evidence="3">pt0022</strain>
    </source>
</reference>
<comment type="similarity">
    <text evidence="1">Belongs to the SAS10 family.</text>
</comment>
<evidence type="ECO:0000256" key="1">
    <source>
        <dbReference type="ARBA" id="ARBA00010979"/>
    </source>
</evidence>
<feature type="compositionally biased region" description="Basic residues" evidence="2">
    <location>
        <begin position="308"/>
        <end position="340"/>
    </location>
</feature>